<dbReference type="PROSITE" id="PS51257">
    <property type="entry name" value="PROKAR_LIPOPROTEIN"/>
    <property type="match status" value="1"/>
</dbReference>
<reference evidence="2 5" key="1">
    <citation type="submission" date="2024-01" db="EMBL/GenBank/DDBJ databases">
        <title>Aequorivita flavus sp. nov., isolated from deep-sea sediment.</title>
        <authorList>
            <person name="Chen X."/>
        </authorList>
    </citation>
    <scope>NUCLEOTIDE SEQUENCE</scope>
    <source>
        <strain evidence="2">MCCC 1A16923</strain>
        <strain evidence="3 5">MCCC 1A16935</strain>
    </source>
</reference>
<accession>A0AB35YW15</accession>
<evidence type="ECO:0000313" key="2">
    <source>
        <dbReference type="EMBL" id="MEM0518407.1"/>
    </source>
</evidence>
<comment type="caution">
    <text evidence="2">The sequence shown here is derived from an EMBL/GenBank/DDBJ whole genome shotgun (WGS) entry which is preliminary data.</text>
</comment>
<name>A0AB35YW15_9FLAO</name>
<evidence type="ECO:0000313" key="5">
    <source>
        <dbReference type="Proteomes" id="UP001390963"/>
    </source>
</evidence>
<dbReference type="Pfam" id="PF19780">
    <property type="entry name" value="DUF6265"/>
    <property type="match status" value="1"/>
</dbReference>
<proteinExistence type="predicted"/>
<dbReference type="Proteomes" id="UP001390963">
    <property type="component" value="Unassembled WGS sequence"/>
</dbReference>
<feature type="domain" description="DUF6265" evidence="1">
    <location>
        <begin position="40"/>
        <end position="149"/>
    </location>
</feature>
<gene>
    <name evidence="3" type="ORF">VZD24_10630</name>
    <name evidence="2" type="ORF">VZD85_08600</name>
</gene>
<dbReference type="EMBL" id="JBANCF010000008">
    <property type="protein sequence ID" value="MEM0573975.1"/>
    <property type="molecule type" value="Genomic_DNA"/>
</dbReference>
<sequence length="166" mass="19106">MKNTIIILSLVAIGFVSCKNNTTETTALDENRFEKLKNLQWMLGTWTKEVDTIFSQETWSRENDSTFTGYSFVEHDGKVVFAETMALELKGNNLELTVASAKTKEKKPVTFRMINSEKGHFTFENKSHDFPQRIIYTNPAKDSLHAWIEGTENGEPKKIDFYFAKH</sequence>
<dbReference type="AlphaFoldDB" id="A0AB35YW15"/>
<protein>
    <submittedName>
        <fullName evidence="2">DUF6265 family protein</fullName>
    </submittedName>
</protein>
<evidence type="ECO:0000259" key="1">
    <source>
        <dbReference type="Pfam" id="PF19780"/>
    </source>
</evidence>
<dbReference type="InterPro" id="IPR046232">
    <property type="entry name" value="DUF6265"/>
</dbReference>
<organism evidence="2 4">
    <name type="scientific">Aequorivita flava</name>
    <dbReference type="NCBI Taxonomy" id="3114371"/>
    <lineage>
        <taxon>Bacteria</taxon>
        <taxon>Pseudomonadati</taxon>
        <taxon>Bacteroidota</taxon>
        <taxon>Flavobacteriia</taxon>
        <taxon>Flavobacteriales</taxon>
        <taxon>Flavobacteriaceae</taxon>
        <taxon>Aequorivita</taxon>
    </lineage>
</organism>
<dbReference type="RefSeq" id="WP_342687300.1">
    <property type="nucleotide sequence ID" value="NZ_JAZBJM010000004.1"/>
</dbReference>
<dbReference type="EMBL" id="JAZBJM010000004">
    <property type="protein sequence ID" value="MEM0518407.1"/>
    <property type="molecule type" value="Genomic_DNA"/>
</dbReference>
<evidence type="ECO:0000313" key="4">
    <source>
        <dbReference type="Proteomes" id="UP001388259"/>
    </source>
</evidence>
<dbReference type="Proteomes" id="UP001388259">
    <property type="component" value="Unassembled WGS sequence"/>
</dbReference>
<evidence type="ECO:0000313" key="3">
    <source>
        <dbReference type="EMBL" id="MEM0573975.1"/>
    </source>
</evidence>
<keyword evidence="5" id="KW-1185">Reference proteome</keyword>